<dbReference type="PANTHER" id="PTHR47816">
    <property type="entry name" value="RIBOSOMAL RNA SMALL SUBUNIT METHYLTRANSFERASE C"/>
    <property type="match status" value="1"/>
</dbReference>
<dbReference type="EC" id="2.1.1.172" evidence="4"/>
<dbReference type="Gene3D" id="3.40.50.150">
    <property type="entry name" value="Vaccinia Virus protein VP39"/>
    <property type="match status" value="1"/>
</dbReference>
<keyword evidence="2 4" id="KW-0808">Transferase</keyword>
<dbReference type="InterPro" id="IPR007848">
    <property type="entry name" value="Small_mtfrase_dom"/>
</dbReference>
<protein>
    <submittedName>
        <fullName evidence="4">Class I SAM-dependent methyltransferase</fullName>
        <ecNumber evidence="4">2.1.1.172</ecNumber>
        <ecNumber evidence="4">2.1.1.174</ecNumber>
    </submittedName>
</protein>
<dbReference type="Proteomes" id="UP001221597">
    <property type="component" value="Chromosome"/>
</dbReference>
<evidence type="ECO:0000256" key="2">
    <source>
        <dbReference type="ARBA" id="ARBA00022679"/>
    </source>
</evidence>
<evidence type="ECO:0000313" key="4">
    <source>
        <dbReference type="EMBL" id="WFT74993.1"/>
    </source>
</evidence>
<proteinExistence type="predicted"/>
<gene>
    <name evidence="4" type="ORF">P9989_00820</name>
</gene>
<dbReference type="EC" id="2.1.1.174" evidence="4"/>
<keyword evidence="5" id="KW-1185">Reference proteome</keyword>
<dbReference type="RefSeq" id="WP_283076980.1">
    <property type="nucleotide sequence ID" value="NZ_CP121671.1"/>
</dbReference>
<evidence type="ECO:0000259" key="3">
    <source>
        <dbReference type="Pfam" id="PF05175"/>
    </source>
</evidence>
<dbReference type="InterPro" id="IPR029063">
    <property type="entry name" value="SAM-dependent_MTases_sf"/>
</dbReference>
<sequence>MSEHYYSKRTDTKSDERSWSFTLRGIPLTFTTDHAVFSKREVDFGSRLLVETFQQPSISGELLDLGCGYGPVGLSLANELKQRHVWMVDINERALVLAKRNAEQNDIENVSVLESDRFSGIQGKQFAAILTNPPIRAGKKTVHLMFEESRDALVNQGELWVVIQKKQGAPSAQNKLNELFGDVEVVEKKKGYYIFKAKKV</sequence>
<dbReference type="Pfam" id="PF05175">
    <property type="entry name" value="MTS"/>
    <property type="match status" value="1"/>
</dbReference>
<name>A0ABY8J0Q0_9BACI</name>
<dbReference type="GO" id="GO:0052916">
    <property type="term" value="F:23S rRNA (guanine(1835)-N(2))-methyltransferase activity"/>
    <property type="evidence" value="ECO:0007669"/>
    <property type="project" value="UniProtKB-EC"/>
</dbReference>
<dbReference type="CDD" id="cd02440">
    <property type="entry name" value="AdoMet_MTases"/>
    <property type="match status" value="1"/>
</dbReference>
<feature type="domain" description="Methyltransferase small" evidence="3">
    <location>
        <begin position="28"/>
        <end position="196"/>
    </location>
</feature>
<accession>A0ABY8J0Q0</accession>
<dbReference type="GO" id="GO:0052914">
    <property type="term" value="F:16S rRNA (guanine(1207)-N(2))-methyltransferase activity"/>
    <property type="evidence" value="ECO:0007669"/>
    <property type="project" value="UniProtKB-EC"/>
</dbReference>
<organism evidence="4 5">
    <name type="scientific">Halobacillus naozhouensis</name>
    <dbReference type="NCBI Taxonomy" id="554880"/>
    <lineage>
        <taxon>Bacteria</taxon>
        <taxon>Bacillati</taxon>
        <taxon>Bacillota</taxon>
        <taxon>Bacilli</taxon>
        <taxon>Bacillales</taxon>
        <taxon>Bacillaceae</taxon>
        <taxon>Halobacillus</taxon>
    </lineage>
</organism>
<evidence type="ECO:0000256" key="1">
    <source>
        <dbReference type="ARBA" id="ARBA00022603"/>
    </source>
</evidence>
<dbReference type="SUPFAM" id="SSF53335">
    <property type="entry name" value="S-adenosyl-L-methionine-dependent methyltransferases"/>
    <property type="match status" value="1"/>
</dbReference>
<reference evidence="4 5" key="1">
    <citation type="submission" date="2023-04" db="EMBL/GenBank/DDBJ databases">
        <title>Genome sequence of Halobacillus naozhouensis KACC 21980.</title>
        <authorList>
            <person name="Kim S."/>
            <person name="Heo J."/>
            <person name="Kwon S.-W."/>
        </authorList>
    </citation>
    <scope>NUCLEOTIDE SEQUENCE [LARGE SCALE GENOMIC DNA]</scope>
    <source>
        <strain evidence="4 5">KCTC 13234</strain>
    </source>
</reference>
<dbReference type="EMBL" id="CP121671">
    <property type="protein sequence ID" value="WFT74993.1"/>
    <property type="molecule type" value="Genomic_DNA"/>
</dbReference>
<dbReference type="PANTHER" id="PTHR47816:SF4">
    <property type="entry name" value="RIBOSOMAL RNA SMALL SUBUNIT METHYLTRANSFERASE C"/>
    <property type="match status" value="1"/>
</dbReference>
<evidence type="ECO:0000313" key="5">
    <source>
        <dbReference type="Proteomes" id="UP001221597"/>
    </source>
</evidence>
<dbReference type="InterPro" id="IPR046977">
    <property type="entry name" value="RsmC/RlmG"/>
</dbReference>
<keyword evidence="1 4" id="KW-0489">Methyltransferase</keyword>